<dbReference type="RefSeq" id="WP_183932923.1">
    <property type="nucleotide sequence ID" value="NZ_JACICF010000001.1"/>
</dbReference>
<feature type="domain" description="Major facilitator superfamily (MFS) profile" evidence="5">
    <location>
        <begin position="9"/>
        <end position="401"/>
    </location>
</feature>
<dbReference type="AlphaFoldDB" id="A0A839Z1X6"/>
<evidence type="ECO:0000259" key="5">
    <source>
        <dbReference type="PROSITE" id="PS50850"/>
    </source>
</evidence>
<dbReference type="Pfam" id="PF07690">
    <property type="entry name" value="MFS_1"/>
    <property type="match status" value="1"/>
</dbReference>
<feature type="transmembrane region" description="Helical" evidence="4">
    <location>
        <begin position="344"/>
        <end position="366"/>
    </location>
</feature>
<feature type="transmembrane region" description="Helical" evidence="4">
    <location>
        <begin position="79"/>
        <end position="96"/>
    </location>
</feature>
<accession>A0A839Z1X6</accession>
<dbReference type="InterPro" id="IPR011701">
    <property type="entry name" value="MFS"/>
</dbReference>
<evidence type="ECO:0000256" key="4">
    <source>
        <dbReference type="SAM" id="Phobius"/>
    </source>
</evidence>
<feature type="transmembrane region" description="Helical" evidence="4">
    <location>
        <begin position="102"/>
        <end position="126"/>
    </location>
</feature>
<keyword evidence="2 4" id="KW-1133">Transmembrane helix</keyword>
<dbReference type="Gene3D" id="1.20.1250.20">
    <property type="entry name" value="MFS general substrate transporter like domains"/>
    <property type="match status" value="1"/>
</dbReference>
<dbReference type="PROSITE" id="PS50850">
    <property type="entry name" value="MFS"/>
    <property type="match status" value="1"/>
</dbReference>
<protein>
    <submittedName>
        <fullName evidence="6">MFS family permease</fullName>
    </submittedName>
</protein>
<evidence type="ECO:0000313" key="7">
    <source>
        <dbReference type="Proteomes" id="UP000578569"/>
    </source>
</evidence>
<keyword evidence="7" id="KW-1185">Reference proteome</keyword>
<feature type="transmembrane region" description="Helical" evidence="4">
    <location>
        <begin position="252"/>
        <end position="272"/>
    </location>
</feature>
<evidence type="ECO:0000313" key="6">
    <source>
        <dbReference type="EMBL" id="MBB3763595.1"/>
    </source>
</evidence>
<reference evidence="6 7" key="1">
    <citation type="submission" date="2020-08" db="EMBL/GenBank/DDBJ databases">
        <title>Genomic Encyclopedia of Type Strains, Phase IV (KMG-IV): sequencing the most valuable type-strain genomes for metagenomic binning, comparative biology and taxonomic classification.</title>
        <authorList>
            <person name="Goeker M."/>
        </authorList>
    </citation>
    <scope>NUCLEOTIDE SEQUENCE [LARGE SCALE GENOMIC DNA]</scope>
    <source>
        <strain evidence="6 7">DSM 24194</strain>
    </source>
</reference>
<dbReference type="InterPro" id="IPR020846">
    <property type="entry name" value="MFS_dom"/>
</dbReference>
<feature type="transmembrane region" description="Helical" evidence="4">
    <location>
        <begin position="44"/>
        <end position="67"/>
    </location>
</feature>
<organism evidence="6 7">
    <name type="scientific">Sphingomicrobium lutaoense</name>
    <dbReference type="NCBI Taxonomy" id="515949"/>
    <lineage>
        <taxon>Bacteria</taxon>
        <taxon>Pseudomonadati</taxon>
        <taxon>Pseudomonadota</taxon>
        <taxon>Alphaproteobacteria</taxon>
        <taxon>Sphingomonadales</taxon>
        <taxon>Sphingomonadaceae</taxon>
        <taxon>Sphingomicrobium</taxon>
    </lineage>
</organism>
<dbReference type="GO" id="GO:0022857">
    <property type="term" value="F:transmembrane transporter activity"/>
    <property type="evidence" value="ECO:0007669"/>
    <property type="project" value="InterPro"/>
</dbReference>
<sequence length="401" mass="41507">MNKARFTPLYILANLGAFIAFLPLLVLLLPRRVAAIAADEPITLLSWLLLVGGVTASLANIAAGAFSDYWIRRHGNRRMPIALGLAALLASYALFADARTPLTLFAAIIVFQASFNLMFAPIGALLADHVPHARKGWIAGWLGMALPLAGLAITLLGYLGSADSGWPFLLLAGIIAALILPLLIAWPADLPLIAREEPPADRGAALGRDFALAWVARLTVQTGAAIMLSYLYLYVDGIASGAAGYPDQAASAGVATLSLIATIMSLGAGIIAGRISDVAGKRRVPLALTACGVALALALLAWGSHWGVILAAYALFTACLTAFLSVDSALVAQMLAGHRRRGTYLGLMNLTNTLPAIIAPSAALLLSSGDLPGGALRLLIGLGTLAALVAAASVMGIRSVR</sequence>
<feature type="transmembrane region" description="Helical" evidence="4">
    <location>
        <begin position="210"/>
        <end position="232"/>
    </location>
</feature>
<evidence type="ECO:0000256" key="3">
    <source>
        <dbReference type="ARBA" id="ARBA00023136"/>
    </source>
</evidence>
<dbReference type="SUPFAM" id="SSF103473">
    <property type="entry name" value="MFS general substrate transporter"/>
    <property type="match status" value="1"/>
</dbReference>
<feature type="transmembrane region" description="Helical" evidence="4">
    <location>
        <begin position="378"/>
        <end position="397"/>
    </location>
</feature>
<comment type="caution">
    <text evidence="6">The sequence shown here is derived from an EMBL/GenBank/DDBJ whole genome shotgun (WGS) entry which is preliminary data.</text>
</comment>
<keyword evidence="3 4" id="KW-0472">Membrane</keyword>
<proteinExistence type="predicted"/>
<feature type="transmembrane region" description="Helical" evidence="4">
    <location>
        <begin position="308"/>
        <end position="332"/>
    </location>
</feature>
<dbReference type="EMBL" id="JACICF010000001">
    <property type="protein sequence ID" value="MBB3763595.1"/>
    <property type="molecule type" value="Genomic_DNA"/>
</dbReference>
<evidence type="ECO:0000256" key="2">
    <source>
        <dbReference type="ARBA" id="ARBA00022989"/>
    </source>
</evidence>
<dbReference type="Proteomes" id="UP000578569">
    <property type="component" value="Unassembled WGS sequence"/>
</dbReference>
<gene>
    <name evidence="6" type="ORF">FHS50_000618</name>
</gene>
<dbReference type="CDD" id="cd06174">
    <property type="entry name" value="MFS"/>
    <property type="match status" value="1"/>
</dbReference>
<dbReference type="PANTHER" id="PTHR23528:SF1">
    <property type="entry name" value="MAJOR FACILITATOR SUPERFAMILY (MFS) PROFILE DOMAIN-CONTAINING PROTEIN"/>
    <property type="match status" value="1"/>
</dbReference>
<dbReference type="InterPro" id="IPR036259">
    <property type="entry name" value="MFS_trans_sf"/>
</dbReference>
<feature type="transmembrane region" description="Helical" evidence="4">
    <location>
        <begin position="284"/>
        <end position="302"/>
    </location>
</feature>
<name>A0A839Z1X6_9SPHN</name>
<keyword evidence="1 4" id="KW-0812">Transmembrane</keyword>
<feature type="transmembrane region" description="Helical" evidence="4">
    <location>
        <begin position="166"/>
        <end position="189"/>
    </location>
</feature>
<feature type="transmembrane region" description="Helical" evidence="4">
    <location>
        <begin position="138"/>
        <end position="160"/>
    </location>
</feature>
<evidence type="ECO:0000256" key="1">
    <source>
        <dbReference type="ARBA" id="ARBA00022692"/>
    </source>
</evidence>
<dbReference type="PANTHER" id="PTHR23528">
    <property type="match status" value="1"/>
</dbReference>